<evidence type="ECO:0000259" key="10">
    <source>
        <dbReference type="PROSITE" id="PS51873"/>
    </source>
</evidence>
<keyword evidence="6" id="KW-0833">Ubl conjugation pathway</keyword>
<comment type="pathway">
    <text evidence="1">Protein modification; protein ubiquitination.</text>
</comment>
<dbReference type="PANTHER" id="PTHR22770">
    <property type="entry name" value="UBIQUITIN CONJUGATING ENZYME 7 INTERACTING PROTEIN-RELATED"/>
    <property type="match status" value="1"/>
</dbReference>
<gene>
    <name evidence="11" type="ORF">OCU04_009512</name>
</gene>
<keyword evidence="4" id="KW-0677">Repeat</keyword>
<dbReference type="InterPro" id="IPR047546">
    <property type="entry name" value="Rcat_RBR_RNF216"/>
</dbReference>
<evidence type="ECO:0000313" key="12">
    <source>
        <dbReference type="Proteomes" id="UP001152300"/>
    </source>
</evidence>
<dbReference type="CDD" id="cd20353">
    <property type="entry name" value="Rcat_RBR_RNF216"/>
    <property type="match status" value="1"/>
</dbReference>
<dbReference type="InterPro" id="IPR044066">
    <property type="entry name" value="TRIAD_supradom"/>
</dbReference>
<keyword evidence="5" id="KW-0863">Zinc-finger</keyword>
<dbReference type="Pfam" id="PF26200">
    <property type="entry name" value="Rcat_RNF216"/>
    <property type="match status" value="1"/>
</dbReference>
<dbReference type="CDD" id="cd16630">
    <property type="entry name" value="RING-HC_RBR_RNF216"/>
    <property type="match status" value="1"/>
</dbReference>
<accession>A0A9X0DHE8</accession>
<evidence type="ECO:0000256" key="4">
    <source>
        <dbReference type="ARBA" id="ARBA00022737"/>
    </source>
</evidence>
<dbReference type="InterPro" id="IPR051628">
    <property type="entry name" value="LUBAC_E3_Ligases"/>
</dbReference>
<keyword evidence="3" id="KW-0479">Metal-binding</keyword>
<keyword evidence="12" id="KW-1185">Reference proteome</keyword>
<evidence type="ECO:0000313" key="11">
    <source>
        <dbReference type="EMBL" id="KAJ8061712.1"/>
    </source>
</evidence>
<evidence type="ECO:0000256" key="6">
    <source>
        <dbReference type="ARBA" id="ARBA00022786"/>
    </source>
</evidence>
<reference evidence="11" key="1">
    <citation type="submission" date="2022-11" db="EMBL/GenBank/DDBJ databases">
        <title>Genome Resource of Sclerotinia nivalis Strain SnTB1, a Plant Pathogen Isolated from American Ginseng.</title>
        <authorList>
            <person name="Fan S."/>
        </authorList>
    </citation>
    <scope>NUCLEOTIDE SEQUENCE</scope>
    <source>
        <strain evidence="11">SnTB1</strain>
    </source>
</reference>
<keyword evidence="7" id="KW-0862">Zinc</keyword>
<dbReference type="Gene3D" id="1.20.120.1750">
    <property type="match status" value="1"/>
</dbReference>
<comment type="caution">
    <text evidence="11">The sequence shown here is derived from an EMBL/GenBank/DDBJ whole genome shotgun (WGS) entry which is preliminary data.</text>
</comment>
<dbReference type="GO" id="GO:0016740">
    <property type="term" value="F:transferase activity"/>
    <property type="evidence" value="ECO:0007669"/>
    <property type="project" value="UniProtKB-KW"/>
</dbReference>
<feature type="domain" description="RING-type" evidence="10">
    <location>
        <begin position="309"/>
        <end position="605"/>
    </location>
</feature>
<dbReference type="Pfam" id="PF26191">
    <property type="entry name" value="RING-HC_RBR_RNF216"/>
    <property type="match status" value="1"/>
</dbReference>
<keyword evidence="9" id="KW-0472">Membrane</keyword>
<dbReference type="Proteomes" id="UP001152300">
    <property type="component" value="Unassembled WGS sequence"/>
</dbReference>
<keyword evidence="9" id="KW-0812">Transmembrane</keyword>
<dbReference type="PROSITE" id="PS51873">
    <property type="entry name" value="TRIAD"/>
    <property type="match status" value="1"/>
</dbReference>
<dbReference type="AlphaFoldDB" id="A0A9X0DHE8"/>
<dbReference type="SUPFAM" id="SSF57850">
    <property type="entry name" value="RING/U-box"/>
    <property type="match status" value="1"/>
</dbReference>
<proteinExistence type="predicted"/>
<evidence type="ECO:0000256" key="7">
    <source>
        <dbReference type="ARBA" id="ARBA00022833"/>
    </source>
</evidence>
<organism evidence="11 12">
    <name type="scientific">Sclerotinia nivalis</name>
    <dbReference type="NCBI Taxonomy" id="352851"/>
    <lineage>
        <taxon>Eukaryota</taxon>
        <taxon>Fungi</taxon>
        <taxon>Dikarya</taxon>
        <taxon>Ascomycota</taxon>
        <taxon>Pezizomycotina</taxon>
        <taxon>Leotiomycetes</taxon>
        <taxon>Helotiales</taxon>
        <taxon>Sclerotiniaceae</taxon>
        <taxon>Sclerotinia</taxon>
    </lineage>
</organism>
<feature type="region of interest" description="Disordered" evidence="8">
    <location>
        <begin position="11"/>
        <end position="46"/>
    </location>
</feature>
<dbReference type="GO" id="GO:0008270">
    <property type="term" value="F:zinc ion binding"/>
    <property type="evidence" value="ECO:0007669"/>
    <property type="project" value="UniProtKB-KW"/>
</dbReference>
<dbReference type="PANTHER" id="PTHR22770:SF42">
    <property type="entry name" value="FINGER PROTEIN (ZIN), PUTATIVE (AFU_ORTHOLOGUE AFUA_4G03910)-RELATED"/>
    <property type="match status" value="1"/>
</dbReference>
<name>A0A9X0DHE8_9HELO</name>
<keyword evidence="2" id="KW-0808">Transferase</keyword>
<protein>
    <recommendedName>
        <fullName evidence="10">RING-type domain-containing protein</fullName>
    </recommendedName>
</protein>
<keyword evidence="9" id="KW-1133">Transmembrane helix</keyword>
<evidence type="ECO:0000256" key="1">
    <source>
        <dbReference type="ARBA" id="ARBA00004906"/>
    </source>
</evidence>
<sequence>MMMVFSGILRSTNQNTSHPPATATLDSTSQQPASTSNDRGRSTSPTATVTVTAASAFADPAGSQYIRGKENLPPLDAEIPDLRELNQSLEALAAIFPDVQVEVFREMLSSFEEESRLAVATEALLKHKMKYIRGRYRVALKEKEKEKAAGSEDEANQQDLKGHVPVEEKFRTEGYKRAVRTVAYHEFKGLPRSTINAVLAERNHSYTLARPTLVDLSSKSWRFTISSFFSRRKPLTAVEAGHHPLVVWQSTGQGSIIPTIKTTGSPELDKELFDSLIIPLQERELLEREEKDHALALEINNHEAEEQDALHDCGCCYTAYAFEELSACDIGGHFICFQCIRHAGNEAIFGQGWQRNIDLNGGTLRCLAAMTDECNGCIPQEQVRRAFLEDKGEEILRKLDERLIEDSLMKTGLPLIRCPFCNYAEIDEIYLPESQRSWRLKRLGPSSIYTVLILVLGVGMIPFLLPFCILFSFLFLCLSSKRTFGDYAIEQFKDSVIRLRRKQHGLKFVCQNQRCGRSSCISCSKAWNDIHICHESSLLALRTQVELAMSLAIKRTCPRCNTSFVKSSGCNKLTCVCGYQMCYVCRKDIGSGEGYRHFCEHFRPNGGRRCTECSKCDLYRCEDDEVVVKKAKEKAEREWMDKEGGGIGGDEKVRKVLEQKWKKGRDIAWWEGDGWWQWNLPNGEQILDAMVEAIIE</sequence>
<dbReference type="InterPro" id="IPR047544">
    <property type="entry name" value="RING-HC_RBR_RNF216"/>
</dbReference>
<dbReference type="InterPro" id="IPR058758">
    <property type="entry name" value="UBA_RNF216"/>
</dbReference>
<feature type="compositionally biased region" description="Polar residues" evidence="8">
    <location>
        <begin position="11"/>
        <end position="37"/>
    </location>
</feature>
<feature type="transmembrane region" description="Helical" evidence="9">
    <location>
        <begin position="448"/>
        <end position="476"/>
    </location>
</feature>
<evidence type="ECO:0000256" key="8">
    <source>
        <dbReference type="SAM" id="MobiDB-lite"/>
    </source>
</evidence>
<evidence type="ECO:0000256" key="5">
    <source>
        <dbReference type="ARBA" id="ARBA00022771"/>
    </source>
</evidence>
<evidence type="ECO:0000256" key="9">
    <source>
        <dbReference type="SAM" id="Phobius"/>
    </source>
</evidence>
<dbReference type="OrthoDB" id="10009520at2759"/>
<evidence type="ECO:0000256" key="2">
    <source>
        <dbReference type="ARBA" id="ARBA00022679"/>
    </source>
</evidence>
<evidence type="ECO:0000256" key="3">
    <source>
        <dbReference type="ARBA" id="ARBA00022723"/>
    </source>
</evidence>
<dbReference type="Pfam" id="PF26112">
    <property type="entry name" value="UBA_RNF216"/>
    <property type="match status" value="1"/>
</dbReference>
<dbReference type="EMBL" id="JAPEIS010000011">
    <property type="protein sequence ID" value="KAJ8061712.1"/>
    <property type="molecule type" value="Genomic_DNA"/>
</dbReference>